<dbReference type="InterPro" id="IPR050884">
    <property type="entry name" value="CNP_phosphodiesterase-III"/>
</dbReference>
<keyword evidence="7" id="KW-1185">Reference proteome</keyword>
<dbReference type="InterPro" id="IPR004843">
    <property type="entry name" value="Calcineurin-like_PHP"/>
</dbReference>
<evidence type="ECO:0000259" key="5">
    <source>
        <dbReference type="Pfam" id="PF00149"/>
    </source>
</evidence>
<dbReference type="Pfam" id="PF00149">
    <property type="entry name" value="Metallophos"/>
    <property type="match status" value="1"/>
</dbReference>
<dbReference type="RefSeq" id="WP_157390085.1">
    <property type="nucleotide sequence ID" value="NZ_WRPP01000005.1"/>
</dbReference>
<comment type="caution">
    <text evidence="6">The sequence shown here is derived from an EMBL/GenBank/DDBJ whole genome shotgun (WGS) entry which is preliminary data.</text>
</comment>
<keyword evidence="1" id="KW-0479">Metal-binding</keyword>
<dbReference type="Proteomes" id="UP000466794">
    <property type="component" value="Unassembled WGS sequence"/>
</dbReference>
<dbReference type="SUPFAM" id="SSF56300">
    <property type="entry name" value="Metallo-dependent phosphatases"/>
    <property type="match status" value="1"/>
</dbReference>
<keyword evidence="3" id="KW-0408">Iron</keyword>
<evidence type="ECO:0000313" key="6">
    <source>
        <dbReference type="EMBL" id="MVU80444.1"/>
    </source>
</evidence>
<dbReference type="PANTHER" id="PTHR42988">
    <property type="entry name" value="PHOSPHOHYDROLASE"/>
    <property type="match status" value="1"/>
</dbReference>
<comment type="similarity">
    <text evidence="4">Belongs to the cyclic nucleotide phosphodiesterase class-III family.</text>
</comment>
<dbReference type="PANTHER" id="PTHR42988:SF2">
    <property type="entry name" value="CYCLIC NUCLEOTIDE PHOSPHODIESTERASE CBUA0032-RELATED"/>
    <property type="match status" value="1"/>
</dbReference>
<feature type="domain" description="Calcineurin-like phosphoesterase" evidence="5">
    <location>
        <begin position="5"/>
        <end position="201"/>
    </location>
</feature>
<evidence type="ECO:0000313" key="7">
    <source>
        <dbReference type="Proteomes" id="UP000466794"/>
    </source>
</evidence>
<reference evidence="6 7" key="1">
    <citation type="submission" date="2019-12" db="EMBL/GenBank/DDBJ databases">
        <title>Nocardia sp. nov. ET3-3 isolated from soil.</title>
        <authorList>
            <person name="Kanchanasin P."/>
            <person name="Tanasupawat S."/>
            <person name="Yuki M."/>
            <person name="Kudo T."/>
        </authorList>
    </citation>
    <scope>NUCLEOTIDE SEQUENCE [LARGE SCALE GENOMIC DNA]</scope>
    <source>
        <strain evidence="6 7">ET3-3</strain>
    </source>
</reference>
<evidence type="ECO:0000256" key="3">
    <source>
        <dbReference type="ARBA" id="ARBA00023004"/>
    </source>
</evidence>
<dbReference type="EMBL" id="WRPP01000005">
    <property type="protein sequence ID" value="MVU80444.1"/>
    <property type="molecule type" value="Genomic_DNA"/>
</dbReference>
<gene>
    <name evidence="6" type="ORF">GPX89_24745</name>
</gene>
<dbReference type="Gene3D" id="3.60.21.10">
    <property type="match status" value="1"/>
</dbReference>
<name>A0A7K1V1I4_9NOCA</name>
<dbReference type="GO" id="GO:0046872">
    <property type="term" value="F:metal ion binding"/>
    <property type="evidence" value="ECO:0007669"/>
    <property type="project" value="UniProtKB-KW"/>
</dbReference>
<evidence type="ECO:0000256" key="1">
    <source>
        <dbReference type="ARBA" id="ARBA00022723"/>
    </source>
</evidence>
<accession>A0A7K1V1I4</accession>
<organism evidence="6 7">
    <name type="scientific">Nocardia terrae</name>
    <dbReference type="NCBI Taxonomy" id="2675851"/>
    <lineage>
        <taxon>Bacteria</taxon>
        <taxon>Bacillati</taxon>
        <taxon>Actinomycetota</taxon>
        <taxon>Actinomycetes</taxon>
        <taxon>Mycobacteriales</taxon>
        <taxon>Nocardiaceae</taxon>
        <taxon>Nocardia</taxon>
    </lineage>
</organism>
<dbReference type="InterPro" id="IPR029052">
    <property type="entry name" value="Metallo-depent_PP-like"/>
</dbReference>
<evidence type="ECO:0000256" key="2">
    <source>
        <dbReference type="ARBA" id="ARBA00022801"/>
    </source>
</evidence>
<keyword evidence="2" id="KW-0378">Hydrolase</keyword>
<evidence type="ECO:0000256" key="4">
    <source>
        <dbReference type="ARBA" id="ARBA00025742"/>
    </source>
</evidence>
<protein>
    <submittedName>
        <fullName evidence="6">Metallophosphatase</fullName>
    </submittedName>
</protein>
<proteinExistence type="inferred from homology"/>
<dbReference type="GO" id="GO:0016787">
    <property type="term" value="F:hydrolase activity"/>
    <property type="evidence" value="ECO:0007669"/>
    <property type="project" value="UniProtKB-KW"/>
</dbReference>
<sequence>MNELTLVQLTDTHLRAAGEQVLDAVDTHAVLLGVLDRLRGGGRRIDAFILSGDLSDNGSLDAYRRLREAVEPVAAELGAQVLYVMGNHDERAAFGAGLLGLEAVDTARPHDRVLDVRGLRVIGMDSTTPGRHDGRLESEQLAWLAEELARPAERGTLLVLHHPPLPSAIPAAEFLKLQDADRLAEVLAGSDVRMILCGHNHMTAAAALGGIPVWVGPALAYRIDAMAPAGRQQAFAGAGFTRLDVLGDTVIATAVDAIPVHRIYDKDDTEVQERLSALAAEAG</sequence>
<dbReference type="AlphaFoldDB" id="A0A7K1V1I4"/>